<proteinExistence type="predicted"/>
<evidence type="ECO:0000313" key="3">
    <source>
        <dbReference type="EMBL" id="TFC83885.1"/>
    </source>
</evidence>
<sequence>MSLKIALLGILDLAPMTGYDLKKSIEASVAHFWSADQSQIYRTLAALVADGLAEVEVIPQDGRPDRREHHITPAGRAALNDWLRSPLEPETPHDAFLMRLFFVGTLGVPATRAVLRARRSQAIAMLAGLRSVAEQDQTHREPDDRAPDDLGRRLRFATLRNGILHAEAELAWLNETKEALG</sequence>
<evidence type="ECO:0000313" key="4">
    <source>
        <dbReference type="Proteomes" id="UP000298433"/>
    </source>
</evidence>
<dbReference type="EMBL" id="SOGN01000008">
    <property type="protein sequence ID" value="TFC83885.1"/>
    <property type="molecule type" value="Genomic_DNA"/>
</dbReference>
<feature type="domain" description="Transcription regulator PadR N-terminal" evidence="1">
    <location>
        <begin position="7"/>
        <end position="80"/>
    </location>
</feature>
<dbReference type="Gene3D" id="6.10.140.190">
    <property type="match status" value="1"/>
</dbReference>
<dbReference type="RefSeq" id="WP_134368574.1">
    <property type="nucleotide sequence ID" value="NZ_SOGN01000008.1"/>
</dbReference>
<name>A0A4R8XXY1_9MICO</name>
<dbReference type="Pfam" id="PF10400">
    <property type="entry name" value="Vir_act_alpha_C"/>
    <property type="match status" value="1"/>
</dbReference>
<reference evidence="3 4" key="1">
    <citation type="submission" date="2019-03" db="EMBL/GenBank/DDBJ databases">
        <title>Genomics of glacier-inhabiting Cryobacterium strains.</title>
        <authorList>
            <person name="Liu Q."/>
            <person name="Xin Y.-H."/>
        </authorList>
    </citation>
    <scope>NUCLEOTIDE SEQUENCE [LARGE SCALE GENOMIC DNA]</scope>
    <source>
        <strain evidence="3 4">TMT2-48-2</strain>
    </source>
</reference>
<dbReference type="OrthoDB" id="3186544at2"/>
<keyword evidence="4" id="KW-1185">Reference proteome</keyword>
<dbReference type="Gene3D" id="1.10.10.10">
    <property type="entry name" value="Winged helix-like DNA-binding domain superfamily/Winged helix DNA-binding domain"/>
    <property type="match status" value="1"/>
</dbReference>
<organism evidence="3 4">
    <name type="scientific">Cryobacterium cheniae</name>
    <dbReference type="NCBI Taxonomy" id="1259262"/>
    <lineage>
        <taxon>Bacteria</taxon>
        <taxon>Bacillati</taxon>
        <taxon>Actinomycetota</taxon>
        <taxon>Actinomycetes</taxon>
        <taxon>Micrococcales</taxon>
        <taxon>Microbacteriaceae</taxon>
        <taxon>Cryobacterium</taxon>
    </lineage>
</organism>
<dbReference type="AlphaFoldDB" id="A0A4R8XXY1"/>
<dbReference type="InterPro" id="IPR036390">
    <property type="entry name" value="WH_DNA-bd_sf"/>
</dbReference>
<dbReference type="Proteomes" id="UP000298433">
    <property type="component" value="Unassembled WGS sequence"/>
</dbReference>
<dbReference type="PANTHER" id="PTHR43252">
    <property type="entry name" value="TRANSCRIPTIONAL REGULATOR YQJI"/>
    <property type="match status" value="1"/>
</dbReference>
<comment type="caution">
    <text evidence="3">The sequence shown here is derived from an EMBL/GenBank/DDBJ whole genome shotgun (WGS) entry which is preliminary data.</text>
</comment>
<dbReference type="PANTHER" id="PTHR43252:SF6">
    <property type="entry name" value="NEGATIVE TRANSCRIPTION REGULATOR PADR"/>
    <property type="match status" value="1"/>
</dbReference>
<dbReference type="Pfam" id="PF03551">
    <property type="entry name" value="PadR"/>
    <property type="match status" value="1"/>
</dbReference>
<feature type="domain" description="Transcription regulator PadR C-terminal" evidence="2">
    <location>
        <begin position="94"/>
        <end position="180"/>
    </location>
</feature>
<gene>
    <name evidence="3" type="ORF">E3T23_01085</name>
</gene>
<accession>A0A4R8XXY1</accession>
<dbReference type="SUPFAM" id="SSF46785">
    <property type="entry name" value="Winged helix' DNA-binding domain"/>
    <property type="match status" value="1"/>
</dbReference>
<evidence type="ECO:0000259" key="1">
    <source>
        <dbReference type="Pfam" id="PF03551"/>
    </source>
</evidence>
<protein>
    <submittedName>
        <fullName evidence="3">PadR family transcriptional regulator</fullName>
    </submittedName>
</protein>
<evidence type="ECO:0000259" key="2">
    <source>
        <dbReference type="Pfam" id="PF10400"/>
    </source>
</evidence>
<dbReference type="InterPro" id="IPR005149">
    <property type="entry name" value="Tscrpt_reg_PadR_N"/>
</dbReference>
<dbReference type="InterPro" id="IPR036388">
    <property type="entry name" value="WH-like_DNA-bd_sf"/>
</dbReference>
<dbReference type="InterPro" id="IPR018309">
    <property type="entry name" value="Tscrpt_reg_PadR_C"/>
</dbReference>